<comment type="caution">
    <text evidence="2">The sequence shown here is derived from an EMBL/GenBank/DDBJ whole genome shotgun (WGS) entry which is preliminary data.</text>
</comment>
<dbReference type="EMBL" id="VSSQ01014684">
    <property type="protein sequence ID" value="MPM54175.1"/>
    <property type="molecule type" value="Genomic_DNA"/>
</dbReference>
<reference evidence="2" key="1">
    <citation type="submission" date="2019-08" db="EMBL/GenBank/DDBJ databases">
        <authorList>
            <person name="Kucharzyk K."/>
            <person name="Murdoch R.W."/>
            <person name="Higgins S."/>
            <person name="Loffler F."/>
        </authorList>
    </citation>
    <scope>NUCLEOTIDE SEQUENCE</scope>
</reference>
<dbReference type="AlphaFoldDB" id="A0A645ALQ8"/>
<dbReference type="Gene3D" id="2.60.40.1240">
    <property type="match status" value="1"/>
</dbReference>
<accession>A0A645ALQ8</accession>
<organism evidence="2">
    <name type="scientific">bioreactor metagenome</name>
    <dbReference type="NCBI Taxonomy" id="1076179"/>
    <lineage>
        <taxon>unclassified sequences</taxon>
        <taxon>metagenomes</taxon>
        <taxon>ecological metagenomes</taxon>
    </lineage>
</organism>
<protein>
    <recommendedName>
        <fullName evidence="3">DUF4352 domain-containing protein</fullName>
    </recommendedName>
</protein>
<sequence>MKKTAVLFFAALLSFFLCACSGESDGAAATPTPSPTPNLTLSEDEMERLYTDADAFAGRTVTISGQIFTGIERDSKGVYFQIWADPKNADKNTIVEYKNTDAALEKYDYVKVEGKVVGTYEGENAFGVKITALQIEASAVVTVGYIEAVSPTLRSVNVMSVQEQYGYQIDLQKVEFADAETRIYLSVTNGGKSDFSVFSFDVKLVQKGKQFEEQPNYAAHYPEIQTGLLPGITTEGVIVFPAIEQSNFKLVLKASSGDPLEVIAPFTFNVVVKWLKPALE</sequence>
<evidence type="ECO:0008006" key="3">
    <source>
        <dbReference type="Google" id="ProtNLM"/>
    </source>
</evidence>
<evidence type="ECO:0000313" key="2">
    <source>
        <dbReference type="EMBL" id="MPM54175.1"/>
    </source>
</evidence>
<dbReference type="PROSITE" id="PS51257">
    <property type="entry name" value="PROKAR_LIPOPROTEIN"/>
    <property type="match status" value="1"/>
</dbReference>
<gene>
    <name evidence="2" type="ORF">SDC9_100949</name>
</gene>
<keyword evidence="1" id="KW-0732">Signal</keyword>
<evidence type="ECO:0000256" key="1">
    <source>
        <dbReference type="ARBA" id="ARBA00022729"/>
    </source>
</evidence>
<dbReference type="InterPro" id="IPR029050">
    <property type="entry name" value="Immunoprotect_excell_Ig-like"/>
</dbReference>
<name>A0A645ALQ8_9ZZZZ</name>
<proteinExistence type="predicted"/>